<organism evidence="8 9">
    <name type="scientific">Marinithermofilum abyssi</name>
    <dbReference type="NCBI Taxonomy" id="1571185"/>
    <lineage>
        <taxon>Bacteria</taxon>
        <taxon>Bacillati</taxon>
        <taxon>Bacillota</taxon>
        <taxon>Bacilli</taxon>
        <taxon>Bacillales</taxon>
        <taxon>Thermoactinomycetaceae</taxon>
        <taxon>Marinithermofilum</taxon>
    </lineage>
</organism>
<evidence type="ECO:0000259" key="7">
    <source>
        <dbReference type="Pfam" id="PF00350"/>
    </source>
</evidence>
<dbReference type="InterPro" id="IPR027417">
    <property type="entry name" value="P-loop_NTPase"/>
</dbReference>
<feature type="domain" description="Dynamin N-terminal" evidence="7">
    <location>
        <begin position="46"/>
        <end position="200"/>
    </location>
</feature>
<evidence type="ECO:0000256" key="4">
    <source>
        <dbReference type="ARBA" id="ARBA00023134"/>
    </source>
</evidence>
<dbReference type="SUPFAM" id="SSF52540">
    <property type="entry name" value="P-loop containing nucleoside triphosphate hydrolases"/>
    <property type="match status" value="2"/>
</dbReference>
<reference evidence="8" key="2">
    <citation type="submission" date="2020-09" db="EMBL/GenBank/DDBJ databases">
        <authorList>
            <person name="Sun Q."/>
            <person name="Zhou Y."/>
        </authorList>
    </citation>
    <scope>NUCLEOTIDE SEQUENCE</scope>
    <source>
        <strain evidence="8">CGMCC 1.15179</strain>
    </source>
</reference>
<accession>A0A8J2VF11</accession>
<evidence type="ECO:0000256" key="3">
    <source>
        <dbReference type="ARBA" id="ARBA00022801"/>
    </source>
</evidence>
<dbReference type="GO" id="GO:0016020">
    <property type="term" value="C:membrane"/>
    <property type="evidence" value="ECO:0007669"/>
    <property type="project" value="UniProtKB-SubCell"/>
</dbReference>
<dbReference type="InterPro" id="IPR045063">
    <property type="entry name" value="Dynamin_N"/>
</dbReference>
<feature type="coiled-coil region" evidence="6">
    <location>
        <begin position="946"/>
        <end position="983"/>
    </location>
</feature>
<name>A0A8J2VF11_9BACL</name>
<dbReference type="Pfam" id="PF00350">
    <property type="entry name" value="Dynamin_N"/>
    <property type="match status" value="2"/>
</dbReference>
<keyword evidence="3" id="KW-0378">Hydrolase</keyword>
<evidence type="ECO:0000256" key="2">
    <source>
        <dbReference type="ARBA" id="ARBA00022741"/>
    </source>
</evidence>
<evidence type="ECO:0000313" key="9">
    <source>
        <dbReference type="Proteomes" id="UP000625210"/>
    </source>
</evidence>
<evidence type="ECO:0000256" key="6">
    <source>
        <dbReference type="SAM" id="Coils"/>
    </source>
</evidence>
<dbReference type="InterPro" id="IPR027094">
    <property type="entry name" value="Mitofusin_fam"/>
</dbReference>
<keyword evidence="4" id="KW-0342">GTP-binding</keyword>
<dbReference type="EMBL" id="BMHQ01000005">
    <property type="protein sequence ID" value="GGE15064.1"/>
    <property type="molecule type" value="Genomic_DNA"/>
</dbReference>
<dbReference type="Proteomes" id="UP000625210">
    <property type="component" value="Unassembled WGS sequence"/>
</dbReference>
<evidence type="ECO:0000256" key="1">
    <source>
        <dbReference type="ARBA" id="ARBA00004370"/>
    </source>
</evidence>
<keyword evidence="2" id="KW-0547">Nucleotide-binding</keyword>
<dbReference type="AlphaFoldDB" id="A0A8J2VF11"/>
<evidence type="ECO:0000256" key="5">
    <source>
        <dbReference type="ARBA" id="ARBA00023136"/>
    </source>
</evidence>
<dbReference type="Gene3D" id="3.40.50.300">
    <property type="entry name" value="P-loop containing nucleotide triphosphate hydrolases"/>
    <property type="match status" value="2"/>
</dbReference>
<keyword evidence="6" id="KW-0175">Coiled coil</keyword>
<dbReference type="GO" id="GO:0003924">
    <property type="term" value="F:GTPase activity"/>
    <property type="evidence" value="ECO:0007669"/>
    <property type="project" value="InterPro"/>
</dbReference>
<evidence type="ECO:0000313" key="8">
    <source>
        <dbReference type="EMBL" id="GGE15064.1"/>
    </source>
</evidence>
<protein>
    <submittedName>
        <fullName evidence="8">GTPase</fullName>
    </submittedName>
</protein>
<feature type="coiled-coil region" evidence="6">
    <location>
        <begin position="266"/>
        <end position="330"/>
    </location>
</feature>
<dbReference type="GO" id="GO:0005525">
    <property type="term" value="F:GTP binding"/>
    <property type="evidence" value="ECO:0007669"/>
    <property type="project" value="UniProtKB-KW"/>
</dbReference>
<feature type="domain" description="Dynamin N-terminal" evidence="7">
    <location>
        <begin position="629"/>
        <end position="854"/>
    </location>
</feature>
<sequence length="1222" mass="140871">MLETKPSTQLRRWAAVYQHMQQNGGDEQAQQWLEVMKKRLREEYVIAFCGHFSAGKSSMLNRLYGKPLLPSSPIPTSANLVGIRKGDDRVCMTLRSGLRQEFRGIYTDEQLKQLCKNGDEVIAVEVYRKDAPFPENVILLDTPGIDSTDEAHRLATESALHLSDHIFYIMDYNHVQSEVNLAFIKELQQRGKVVSLIVNQIDKHRGEELPFHVYQEKVKASFRQWDIQAADIFYTTLREPDHPWNEMNRLQKRLEDLIKHRYASLAESAEKEFRFLMNDYVKHRRQQAEETIAEWEQKRDPSFSLSPDVLEEWQQEKEELQRRCQRLSSDFLEGLDNILQNAYLMPYEMREAAHSFLETVMTKFKVGFFFAKSKTEQEKARRLQVFIDRLGQTVETQLDVHVKQYILQYLKKHGVYTEERGEAIYALSNPVTPELVRSVVKEGAGLTGDYLLKYTEDVASAVKKAYRDQGMKWFADFSGDIKQRLSAKERDLEANIRRWEEQAAIQDRIDQLQRSWESERDRLHRLLEGEEEGDLPADWEQWLEEEDIESLSHWQAITTPSAETSEAGESRAAALVTVDRDLGQSDRKESVIRLGEEAAAAMQRVEAVDSIRRELIRKQERARQRKFTVALFGAFSAGKSSFANALIGDNILPVSPHPTTAAINMIAPPTEEHSHGQVKVRFKTRERLTEDVRQAFRLFGKQVADLESAVQEIPSLLATETPNKRQKTALPFLQAVMEGFENIYGHLGKVIVRNLDSFGEYIADETKSCFVESAVLYYDCPLTQQGVTLVDTPGADSMNARHTEVAFEYIRNADAILFVTYYNHAFSRADREFLIQLGRVKDAFAMDKMFFIMNAADLAATPEERAEVESYLRERLVHYGIRQPRLYPLSSLAALKEKQGNVAGVQVPGISGSGIAEFEADFQSFLMGDLLSLSLHGIRKEVTRGHRALENILGAARKNKADKEQQKRELEQKQTVLLESLNQWDTRTVEHALRQETEELLYYVKQRLFLRYNDVFLEIVHPSVLRDGTENVKALLKDCAMEVTDFLRQDLLQELRATSIRLERWLESKLESTHQEWLEQGSILEEGITLTREETAFSTPSLAPPLPDWNGDAFKKVLAPFNRSQTFIDREEKNRLREAMRTVLEEAVSTHLEAEGERIFTHYREEWEKGVKQWKDGIRRDVEDHYGRLLTALTEEVDVSAVERVADTLKRIDQEMAELLQS</sequence>
<gene>
    <name evidence="8" type="ORF">GCM10011571_15740</name>
</gene>
<comment type="caution">
    <text evidence="8">The sequence shown here is derived from an EMBL/GenBank/DDBJ whole genome shotgun (WGS) entry which is preliminary data.</text>
</comment>
<dbReference type="PANTHER" id="PTHR10465:SF0">
    <property type="entry name" value="SARCALUMENIN"/>
    <property type="match status" value="1"/>
</dbReference>
<comment type="subcellular location">
    <subcellularLocation>
        <location evidence="1">Membrane</location>
    </subcellularLocation>
</comment>
<proteinExistence type="predicted"/>
<keyword evidence="9" id="KW-1185">Reference proteome</keyword>
<dbReference type="PANTHER" id="PTHR10465">
    <property type="entry name" value="TRANSMEMBRANE GTPASE FZO1"/>
    <property type="match status" value="1"/>
</dbReference>
<keyword evidence="5" id="KW-0472">Membrane</keyword>
<dbReference type="CDD" id="cd09912">
    <property type="entry name" value="DLP_2"/>
    <property type="match status" value="2"/>
</dbReference>
<reference evidence="8" key="1">
    <citation type="journal article" date="2014" name="Int. J. Syst. Evol. Microbiol.">
        <title>Complete genome sequence of Corynebacterium casei LMG S-19264T (=DSM 44701T), isolated from a smear-ripened cheese.</title>
        <authorList>
            <consortium name="US DOE Joint Genome Institute (JGI-PGF)"/>
            <person name="Walter F."/>
            <person name="Albersmeier A."/>
            <person name="Kalinowski J."/>
            <person name="Ruckert C."/>
        </authorList>
    </citation>
    <scope>NUCLEOTIDE SEQUENCE</scope>
    <source>
        <strain evidence="8">CGMCC 1.15179</strain>
    </source>
</reference>